<comment type="caution">
    <text evidence="1">The sequence shown here is derived from an EMBL/GenBank/DDBJ whole genome shotgun (WGS) entry which is preliminary data.</text>
</comment>
<gene>
    <name evidence="1" type="ORF">J2S64_002244</name>
</gene>
<dbReference type="InterPro" id="IPR035923">
    <property type="entry name" value="TT1751-like_sf"/>
</dbReference>
<dbReference type="EMBL" id="JAVDYI010000001">
    <property type="protein sequence ID" value="MDR7358553.1"/>
    <property type="molecule type" value="Genomic_DNA"/>
</dbReference>
<dbReference type="Gene3D" id="3.30.310.70">
    <property type="entry name" value="TT1751-like domain"/>
    <property type="match status" value="1"/>
</dbReference>
<accession>A0ABU2BIT4</accession>
<dbReference type="Proteomes" id="UP001183817">
    <property type="component" value="Unassembled WGS sequence"/>
</dbReference>
<evidence type="ECO:0000313" key="1">
    <source>
        <dbReference type="EMBL" id="MDR7358553.1"/>
    </source>
</evidence>
<keyword evidence="2" id="KW-1185">Reference proteome</keyword>
<name>A0ABU2BIT4_9MICC</name>
<reference evidence="1 2" key="1">
    <citation type="submission" date="2023-07" db="EMBL/GenBank/DDBJ databases">
        <title>Sequencing the genomes of 1000 actinobacteria strains.</title>
        <authorList>
            <person name="Klenk H.-P."/>
        </authorList>
    </citation>
    <scope>NUCLEOTIDE SEQUENCE [LARGE SCALE GENOMIC DNA]</scope>
    <source>
        <strain evidence="1 2">DSM 20167</strain>
    </source>
</reference>
<organism evidence="1 2">
    <name type="scientific">Paeniglutamicibacter sulfureus</name>
    <dbReference type="NCBI Taxonomy" id="43666"/>
    <lineage>
        <taxon>Bacteria</taxon>
        <taxon>Bacillati</taxon>
        <taxon>Actinomycetota</taxon>
        <taxon>Actinomycetes</taxon>
        <taxon>Micrococcales</taxon>
        <taxon>Micrococcaceae</taxon>
        <taxon>Paeniglutamicibacter</taxon>
    </lineage>
</organism>
<dbReference type="RefSeq" id="WP_310290431.1">
    <property type="nucleotide sequence ID" value="NZ_BAAAWO010000001.1"/>
</dbReference>
<proteinExistence type="predicted"/>
<sequence length="64" mass="6960">MNYTHAITVPLSWQDAVERTRGALAEQGVGVLTVINVKETFTQKLGQEAGRPWGTTSSTRTVIS</sequence>
<evidence type="ECO:0000313" key="2">
    <source>
        <dbReference type="Proteomes" id="UP001183817"/>
    </source>
</evidence>
<dbReference type="SUPFAM" id="SSF103247">
    <property type="entry name" value="TT1751-like"/>
    <property type="match status" value="1"/>
</dbReference>
<protein>
    <submittedName>
        <fullName evidence="1">Uncharacterized protein (DUF302 family)</fullName>
    </submittedName>
</protein>